<dbReference type="EMBL" id="JAULSR010000010">
    <property type="protein sequence ID" value="KAK0610707.1"/>
    <property type="molecule type" value="Genomic_DNA"/>
</dbReference>
<proteinExistence type="predicted"/>
<reference evidence="5" key="1">
    <citation type="submission" date="2023-06" db="EMBL/GenBank/DDBJ databases">
        <title>Genome-scale phylogeny and comparative genomics of the fungal order Sordariales.</title>
        <authorList>
            <consortium name="Lawrence Berkeley National Laboratory"/>
            <person name="Hensen N."/>
            <person name="Bonometti L."/>
            <person name="Westerberg I."/>
            <person name="Brannstrom I.O."/>
            <person name="Guillou S."/>
            <person name="Cros-Aarteil S."/>
            <person name="Calhoun S."/>
            <person name="Haridas S."/>
            <person name="Kuo A."/>
            <person name="Mondo S."/>
            <person name="Pangilinan J."/>
            <person name="Riley R."/>
            <person name="LaButti K."/>
            <person name="Andreopoulos B."/>
            <person name="Lipzen A."/>
            <person name="Chen C."/>
            <person name="Yanf M."/>
            <person name="Daum C."/>
            <person name="Ng V."/>
            <person name="Clum A."/>
            <person name="Steindorff A."/>
            <person name="Ohm R."/>
            <person name="Martin F."/>
            <person name="Silar P."/>
            <person name="Natvig D."/>
            <person name="Lalanne C."/>
            <person name="Gautier V."/>
            <person name="Ament-velasquez S.L."/>
            <person name="Kruys A."/>
            <person name="Hutchinson M.I."/>
            <person name="Powell A.J."/>
            <person name="Barry K."/>
            <person name="Miller A.N."/>
            <person name="Grigoriev I.V."/>
            <person name="Debuchy R."/>
            <person name="Gladieux P."/>
            <person name="Thoren M.H."/>
            <person name="Johannesson H."/>
        </authorList>
    </citation>
    <scope>NUCLEOTIDE SEQUENCE</scope>
    <source>
        <strain evidence="5">SMH3391-2</strain>
    </source>
</reference>
<sequence length="350" mass="39699">MTRADPSDLGSYAKPQGTCRNPIVRKEWRTLSLLERMSFIAAVMCLQIIPDRTGKTYAGARSRYDDYQALHIRMTDYVHFDGFFLPWHRFYLHMFEQDLRNYCGYRGGIPYWDWTIDAVSEDAVIKSPIFDPFFGFGGNGPYIADLSSFPDDWKTIVAIPGRTGGGCITTGPFAWRQVPMGPANHTEYTPHCLRRDISPYLITKVANANVLEMVLNATDFSDLTRRSQGLSLSPGGMTIHAGGHLGVGGQIGDMANTYSSPGDPLFWIHHSMMDRVMETWQRKDWAVRKTDMGGPDTMWAYPYNYFGDIPYRNITLEDDLVYPLMANNIKIKETMDISAGPLCYKYDKLA</sequence>
<keyword evidence="2" id="KW-0186">Copper</keyword>
<dbReference type="GO" id="GO:0016491">
    <property type="term" value="F:oxidoreductase activity"/>
    <property type="evidence" value="ECO:0007669"/>
    <property type="project" value="InterPro"/>
</dbReference>
<dbReference type="Gene3D" id="1.10.1280.10">
    <property type="entry name" value="Di-copper center containing domain from catechol oxidase"/>
    <property type="match status" value="1"/>
</dbReference>
<feature type="domain" description="Tyrosinase copper-binding" evidence="3">
    <location>
        <begin position="79"/>
        <end position="96"/>
    </location>
</feature>
<dbReference type="AlphaFoldDB" id="A0AA39W9W6"/>
<organism evidence="5 6">
    <name type="scientific">Bombardia bombarda</name>
    <dbReference type="NCBI Taxonomy" id="252184"/>
    <lineage>
        <taxon>Eukaryota</taxon>
        <taxon>Fungi</taxon>
        <taxon>Dikarya</taxon>
        <taxon>Ascomycota</taxon>
        <taxon>Pezizomycotina</taxon>
        <taxon>Sordariomycetes</taxon>
        <taxon>Sordariomycetidae</taxon>
        <taxon>Sordariales</taxon>
        <taxon>Lasiosphaeriaceae</taxon>
        <taxon>Bombardia</taxon>
    </lineage>
</organism>
<evidence type="ECO:0000256" key="1">
    <source>
        <dbReference type="ARBA" id="ARBA00022723"/>
    </source>
</evidence>
<name>A0AA39W9W6_9PEZI</name>
<dbReference type="PROSITE" id="PS00498">
    <property type="entry name" value="TYROSINASE_2"/>
    <property type="match status" value="1"/>
</dbReference>
<keyword evidence="1" id="KW-0479">Metal-binding</keyword>
<keyword evidence="6" id="KW-1185">Reference proteome</keyword>
<evidence type="ECO:0000313" key="5">
    <source>
        <dbReference type="EMBL" id="KAK0610707.1"/>
    </source>
</evidence>
<accession>A0AA39W9W6</accession>
<gene>
    <name evidence="5" type="ORF">B0T17DRAFT_621167</name>
</gene>
<dbReference type="PANTHER" id="PTHR11474:SF126">
    <property type="entry name" value="TYROSINASE-LIKE PROTEIN TYR-1-RELATED"/>
    <property type="match status" value="1"/>
</dbReference>
<dbReference type="PRINTS" id="PR00092">
    <property type="entry name" value="TYROSINASE"/>
</dbReference>
<dbReference type="InterPro" id="IPR050316">
    <property type="entry name" value="Tyrosinase/Hemocyanin"/>
</dbReference>
<evidence type="ECO:0000259" key="4">
    <source>
        <dbReference type="PROSITE" id="PS00498"/>
    </source>
</evidence>
<dbReference type="SUPFAM" id="SSF48056">
    <property type="entry name" value="Di-copper centre-containing domain"/>
    <property type="match status" value="1"/>
</dbReference>
<feature type="domain" description="Tyrosinase copper-binding" evidence="4">
    <location>
        <begin position="263"/>
        <end position="274"/>
    </location>
</feature>
<evidence type="ECO:0000256" key="2">
    <source>
        <dbReference type="ARBA" id="ARBA00023008"/>
    </source>
</evidence>
<dbReference type="PANTHER" id="PTHR11474">
    <property type="entry name" value="TYROSINASE FAMILY MEMBER"/>
    <property type="match status" value="1"/>
</dbReference>
<evidence type="ECO:0000313" key="6">
    <source>
        <dbReference type="Proteomes" id="UP001174934"/>
    </source>
</evidence>
<comment type="caution">
    <text evidence="5">The sequence shown here is derived from an EMBL/GenBank/DDBJ whole genome shotgun (WGS) entry which is preliminary data.</text>
</comment>
<dbReference type="PROSITE" id="PS00497">
    <property type="entry name" value="TYROSINASE_1"/>
    <property type="match status" value="1"/>
</dbReference>
<dbReference type="InterPro" id="IPR008922">
    <property type="entry name" value="Di-copper_centre_dom_sf"/>
</dbReference>
<protein>
    <recommendedName>
        <fullName evidence="3 4">Tyrosinase copper-binding domain-containing protein</fullName>
    </recommendedName>
</protein>
<dbReference type="InterPro" id="IPR002227">
    <property type="entry name" value="Tyrosinase_Cu-bd"/>
</dbReference>
<dbReference type="Pfam" id="PF00264">
    <property type="entry name" value="Tyrosinase"/>
    <property type="match status" value="1"/>
</dbReference>
<dbReference type="Proteomes" id="UP001174934">
    <property type="component" value="Unassembled WGS sequence"/>
</dbReference>
<evidence type="ECO:0000259" key="3">
    <source>
        <dbReference type="PROSITE" id="PS00497"/>
    </source>
</evidence>
<dbReference type="GO" id="GO:0046872">
    <property type="term" value="F:metal ion binding"/>
    <property type="evidence" value="ECO:0007669"/>
    <property type="project" value="UniProtKB-KW"/>
</dbReference>